<comment type="subunit">
    <text evidence="8">Homodimer.</text>
</comment>
<evidence type="ECO:0000256" key="4">
    <source>
        <dbReference type="ARBA" id="ARBA00022723"/>
    </source>
</evidence>
<dbReference type="InterPro" id="IPR011404">
    <property type="entry name" value="PPi-PFK"/>
</dbReference>
<dbReference type="InterPro" id="IPR035966">
    <property type="entry name" value="PKF_sf"/>
</dbReference>
<dbReference type="GO" id="GO:0046872">
    <property type="term" value="F:metal ion binding"/>
    <property type="evidence" value="ECO:0007669"/>
    <property type="project" value="UniProtKB-KW"/>
</dbReference>
<comment type="catalytic activity">
    <reaction evidence="7 8">
        <text>beta-D-fructose 6-phosphate + diphosphate = beta-D-fructose 1,6-bisphosphate + phosphate + H(+)</text>
        <dbReference type="Rhea" id="RHEA:13613"/>
        <dbReference type="ChEBI" id="CHEBI:15378"/>
        <dbReference type="ChEBI" id="CHEBI:32966"/>
        <dbReference type="ChEBI" id="CHEBI:33019"/>
        <dbReference type="ChEBI" id="CHEBI:43474"/>
        <dbReference type="ChEBI" id="CHEBI:57634"/>
        <dbReference type="EC" id="2.7.1.90"/>
    </reaction>
</comment>
<dbReference type="SUPFAM" id="SSF53784">
    <property type="entry name" value="Phosphofructokinase"/>
    <property type="match status" value="1"/>
</dbReference>
<protein>
    <recommendedName>
        <fullName evidence="8">Pyrophosphate--fructose 6-phosphate 1-phosphotransferase</fullName>
        <ecNumber evidence="8">2.7.1.90</ecNumber>
    </recommendedName>
    <alternativeName>
        <fullName evidence="8">6-phosphofructokinase, pyrophosphate dependent</fullName>
    </alternativeName>
    <alternativeName>
        <fullName evidence="8">PPi-dependent phosphofructokinase</fullName>
        <shortName evidence="8">PPi-PFK</shortName>
    </alternativeName>
    <alternativeName>
        <fullName evidence="8">Pyrophosphate-dependent 6-phosphofructose-1-kinase</fullName>
    </alternativeName>
</protein>
<comment type="subcellular location">
    <subcellularLocation>
        <location evidence="8">Cytoplasm</location>
    </subcellularLocation>
</comment>
<feature type="binding site" evidence="8">
    <location>
        <position position="238"/>
    </location>
    <ligand>
        <name>substrate</name>
    </ligand>
</feature>
<keyword evidence="8" id="KW-0963">Cytoplasm</keyword>
<reference evidence="11" key="1">
    <citation type="submission" date="2018-02" db="EMBL/GenBank/DDBJ databases">
        <authorList>
            <person name="Hausmann B."/>
        </authorList>
    </citation>
    <scope>NUCLEOTIDE SEQUENCE [LARGE SCALE GENOMIC DNA]</scope>
    <source>
        <strain evidence="11">Peat soil MAG SbA5</strain>
    </source>
</reference>
<dbReference type="InterPro" id="IPR000023">
    <property type="entry name" value="Phosphofructokinase_dom"/>
</dbReference>
<dbReference type="AlphaFoldDB" id="A0A2N9LCM5"/>
<evidence type="ECO:0000256" key="7">
    <source>
        <dbReference type="ARBA" id="ARBA00048072"/>
    </source>
</evidence>
<accession>A0A2N9LCM5</accession>
<feature type="binding site" evidence="8">
    <location>
        <begin position="136"/>
        <end position="138"/>
    </location>
    <ligand>
        <name>substrate</name>
    </ligand>
</feature>
<dbReference type="Gene3D" id="3.40.50.460">
    <property type="entry name" value="Phosphofructokinase domain"/>
    <property type="match status" value="1"/>
</dbReference>
<dbReference type="GO" id="GO:0047334">
    <property type="term" value="F:diphosphate-fructose-6-phosphate 1-phosphotransferase activity"/>
    <property type="evidence" value="ECO:0007669"/>
    <property type="project" value="UniProtKB-EC"/>
</dbReference>
<evidence type="ECO:0000256" key="1">
    <source>
        <dbReference type="ARBA" id="ARBA00001946"/>
    </source>
</evidence>
<comment type="activity regulation">
    <text evidence="8">Non-allosteric.</text>
</comment>
<keyword evidence="5 8" id="KW-0418">Kinase</keyword>
<dbReference type="EC" id="2.7.1.90" evidence="8"/>
<organism evidence="10 11">
    <name type="scientific">Candidatus Sulfuritelmatomonas gaucii</name>
    <dbReference type="NCBI Taxonomy" id="2043161"/>
    <lineage>
        <taxon>Bacteria</taxon>
        <taxon>Pseudomonadati</taxon>
        <taxon>Acidobacteriota</taxon>
        <taxon>Terriglobia</taxon>
        <taxon>Terriglobales</taxon>
        <taxon>Acidobacteriaceae</taxon>
        <taxon>Candidatus Sulfuritelmatomonas</taxon>
    </lineage>
</organism>
<feature type="active site" description="Proton acceptor" evidence="8">
    <location>
        <position position="138"/>
    </location>
</feature>
<gene>
    <name evidence="8" type="primary">pfp</name>
    <name evidence="10" type="ORF">SBA5_30233</name>
</gene>
<dbReference type="InterPro" id="IPR022953">
    <property type="entry name" value="ATP_PFK"/>
</dbReference>
<evidence type="ECO:0000256" key="2">
    <source>
        <dbReference type="ARBA" id="ARBA00003138"/>
    </source>
</evidence>
<keyword evidence="8" id="KW-0324">Glycolysis</keyword>
<dbReference type="Pfam" id="PF00365">
    <property type="entry name" value="PFK"/>
    <property type="match status" value="1"/>
</dbReference>
<dbReference type="GO" id="GO:0005737">
    <property type="term" value="C:cytoplasm"/>
    <property type="evidence" value="ECO:0007669"/>
    <property type="project" value="UniProtKB-SubCell"/>
</dbReference>
<feature type="site" description="Important for catalytic activity; stabilizes the transition state when the phosphoryl donor is PPi" evidence="8">
    <location>
        <position position="135"/>
    </location>
</feature>
<dbReference type="GO" id="GO:0003872">
    <property type="term" value="F:6-phosphofructokinase activity"/>
    <property type="evidence" value="ECO:0007669"/>
    <property type="project" value="UniProtKB-UniRule"/>
</dbReference>
<sequence length="392" mass="42212">MGAGNLMIVQGGGPTSVFNASLSSAIEEATSQPGIGRIYGARYGMRGLVNGDVVELDQLTAGELQLLHDSPGAALGSSRHKPSDEDFDRMVATFRRLEVRSLIFMGGNGTMRGASLVSERCRKLGFEVQIIGVPKTVDNDIAMTDRCPGFASAARYMAQSTRDLGMDIRSLPQPVTILEVIGRSIGWLAAATALAKEKDADAPHVIFLPEKPFQADKFLADLDAIVTKLGWAIVVASEGILNSDGSLVYELTDPTHLDPLKRPMTGGVGQFLAEMVGEKLKIRCRSEKPGLIARAARAHVSAQDQKDAEMVGRAGVRALAASETEKMVSLLPLAHSGKRGYELVPLTSVSGVERKFPAEWIQEAAIPVGKKFFDYVRPLVGDLTPYFVRFTN</sequence>
<evidence type="ECO:0000313" key="11">
    <source>
        <dbReference type="Proteomes" id="UP000239735"/>
    </source>
</evidence>
<dbReference type="Proteomes" id="UP000239735">
    <property type="component" value="Unassembled WGS sequence"/>
</dbReference>
<proteinExistence type="inferred from homology"/>
<keyword evidence="6 8" id="KW-0460">Magnesium</keyword>
<dbReference type="PIRSF" id="PIRSF036483">
    <property type="entry name" value="PFK_XF0274"/>
    <property type="match status" value="1"/>
</dbReference>
<name>A0A2N9LCM5_9BACT</name>
<keyword evidence="3 8" id="KW-0808">Transferase</keyword>
<feature type="domain" description="Phosphofructokinase" evidence="9">
    <location>
        <begin position="6"/>
        <end position="312"/>
    </location>
</feature>
<keyword evidence="4 8" id="KW-0479">Metal-binding</keyword>
<comment type="function">
    <text evidence="2 8">Catalyzes the phosphorylation of D-fructose 6-phosphate, the first committing step of glycolysis. Uses inorganic phosphate (PPi) as phosphoryl donor instead of ATP like common ATP-dependent phosphofructokinases (ATP-PFKs), which renders the reaction reversible, and can thus function both in glycolysis and gluconeogenesis. Consistently, PPi-PFK can replace the enzymes of both the forward (ATP-PFK) and reverse (fructose-bisphosphatase (FBPase)) reactions.</text>
</comment>
<comment type="pathway">
    <text evidence="8">Carbohydrate degradation; glycolysis; D-glyceraldehyde 3-phosphate and glycerone phosphate from D-glucose: step 3/4.</text>
</comment>
<dbReference type="HAMAP" id="MF_01978">
    <property type="entry name" value="Phosphofructokinase_II_B2"/>
    <property type="match status" value="1"/>
</dbReference>
<dbReference type="PANTHER" id="PTHR45770">
    <property type="entry name" value="ATP-DEPENDENT 6-PHOSPHOFRUCTOKINASE 1"/>
    <property type="match status" value="1"/>
</dbReference>
<dbReference type="InterPro" id="IPR050929">
    <property type="entry name" value="PFKA"/>
</dbReference>
<evidence type="ECO:0000259" key="9">
    <source>
        <dbReference type="Pfam" id="PF00365"/>
    </source>
</evidence>
<evidence type="ECO:0000256" key="5">
    <source>
        <dbReference type="ARBA" id="ARBA00022777"/>
    </source>
</evidence>
<dbReference type="EMBL" id="OKRB01000086">
    <property type="protein sequence ID" value="SPE21026.1"/>
    <property type="molecule type" value="Genomic_DNA"/>
</dbReference>
<dbReference type="NCBIfam" id="NF010675">
    <property type="entry name" value="PRK14072.1"/>
    <property type="match status" value="1"/>
</dbReference>
<comment type="similarity">
    <text evidence="8">Belongs to the phosphofructokinase type A (PFKA) family. PPi-dependent PFK group II subfamily. Clade 'B2' sub-subfamily.</text>
</comment>
<evidence type="ECO:0000313" key="10">
    <source>
        <dbReference type="EMBL" id="SPE21026.1"/>
    </source>
</evidence>
<evidence type="ECO:0000256" key="8">
    <source>
        <dbReference type="HAMAP-Rule" id="MF_01978"/>
    </source>
</evidence>
<evidence type="ECO:0000256" key="3">
    <source>
        <dbReference type="ARBA" id="ARBA00022679"/>
    </source>
</evidence>
<evidence type="ECO:0000256" key="6">
    <source>
        <dbReference type="ARBA" id="ARBA00022842"/>
    </source>
</evidence>
<dbReference type="GO" id="GO:0006002">
    <property type="term" value="P:fructose 6-phosphate metabolic process"/>
    <property type="evidence" value="ECO:0007669"/>
    <property type="project" value="InterPro"/>
</dbReference>
<dbReference type="UniPathway" id="UPA00109">
    <property type="reaction ID" value="UER00182"/>
</dbReference>
<feature type="binding site" evidence="8">
    <location>
        <position position="108"/>
    </location>
    <ligand>
        <name>Mg(2+)</name>
        <dbReference type="ChEBI" id="CHEBI:18420"/>
        <note>catalytic</note>
    </ligand>
</feature>
<comment type="cofactor">
    <cofactor evidence="1 8">
        <name>Mg(2+)</name>
        <dbReference type="ChEBI" id="CHEBI:18420"/>
    </cofactor>
</comment>
<dbReference type="OrthoDB" id="9802503at2"/>
<dbReference type="Gene3D" id="3.40.50.450">
    <property type="match status" value="1"/>
</dbReference>
<feature type="binding site" evidence="8">
    <location>
        <position position="13"/>
    </location>
    <ligand>
        <name>diphosphate</name>
        <dbReference type="ChEBI" id="CHEBI:33019"/>
    </ligand>
</feature>
<comment type="caution">
    <text evidence="8">Lacks conserved residue(s) required for the propagation of feature annotation.</text>
</comment>
<dbReference type="PRINTS" id="PR00476">
    <property type="entry name" value="PHFRCTKINASE"/>
</dbReference>